<gene>
    <name evidence="2" type="ORF">GCM10010191_67250</name>
</gene>
<dbReference type="RefSeq" id="WP_344594472.1">
    <property type="nucleotide sequence ID" value="NZ_BAAARW010000026.1"/>
</dbReference>
<keyword evidence="3" id="KW-1185">Reference proteome</keyword>
<feature type="transmembrane region" description="Helical" evidence="1">
    <location>
        <begin position="71"/>
        <end position="88"/>
    </location>
</feature>
<accession>A0ABP5X0B2</accession>
<protein>
    <submittedName>
        <fullName evidence="2">Uncharacterized protein</fullName>
    </submittedName>
</protein>
<proteinExistence type="predicted"/>
<evidence type="ECO:0000313" key="3">
    <source>
        <dbReference type="Proteomes" id="UP001501231"/>
    </source>
</evidence>
<dbReference type="EMBL" id="BAAARW010000026">
    <property type="protein sequence ID" value="GAA2441569.1"/>
    <property type="molecule type" value="Genomic_DNA"/>
</dbReference>
<evidence type="ECO:0000313" key="2">
    <source>
        <dbReference type="EMBL" id="GAA2441569.1"/>
    </source>
</evidence>
<organism evidence="2 3">
    <name type="scientific">Actinomadura vinacea</name>
    <dbReference type="NCBI Taxonomy" id="115336"/>
    <lineage>
        <taxon>Bacteria</taxon>
        <taxon>Bacillati</taxon>
        <taxon>Actinomycetota</taxon>
        <taxon>Actinomycetes</taxon>
        <taxon>Streptosporangiales</taxon>
        <taxon>Thermomonosporaceae</taxon>
        <taxon>Actinomadura</taxon>
    </lineage>
</organism>
<comment type="caution">
    <text evidence="2">The sequence shown here is derived from an EMBL/GenBank/DDBJ whole genome shotgun (WGS) entry which is preliminary data.</text>
</comment>
<feature type="transmembrane region" description="Helical" evidence="1">
    <location>
        <begin position="34"/>
        <end position="51"/>
    </location>
</feature>
<keyword evidence="1" id="KW-0472">Membrane</keyword>
<sequence length="89" mass="9307">MLIVWTGLGLLVVPLLMGGGIVGAVVLEGLVGPIGATVALGIGTVLLVVVGRVMNRAYNEHTLYGIPIQHWAWIQGFFAVFSVVLLLVG</sequence>
<name>A0ABP5X0B2_9ACTN</name>
<evidence type="ECO:0000256" key="1">
    <source>
        <dbReference type="SAM" id="Phobius"/>
    </source>
</evidence>
<reference evidence="3" key="1">
    <citation type="journal article" date="2019" name="Int. J. Syst. Evol. Microbiol.">
        <title>The Global Catalogue of Microorganisms (GCM) 10K type strain sequencing project: providing services to taxonomists for standard genome sequencing and annotation.</title>
        <authorList>
            <consortium name="The Broad Institute Genomics Platform"/>
            <consortium name="The Broad Institute Genome Sequencing Center for Infectious Disease"/>
            <person name="Wu L."/>
            <person name="Ma J."/>
        </authorList>
    </citation>
    <scope>NUCLEOTIDE SEQUENCE [LARGE SCALE GENOMIC DNA]</scope>
    <source>
        <strain evidence="3">JCM 3325</strain>
    </source>
</reference>
<keyword evidence="1" id="KW-1133">Transmembrane helix</keyword>
<dbReference type="Proteomes" id="UP001501231">
    <property type="component" value="Unassembled WGS sequence"/>
</dbReference>
<keyword evidence="1" id="KW-0812">Transmembrane</keyword>